<dbReference type="InterPro" id="IPR036390">
    <property type="entry name" value="WH_DNA-bd_sf"/>
</dbReference>
<dbReference type="InterPro" id="IPR000524">
    <property type="entry name" value="Tscrpt_reg_HTH_GntR"/>
</dbReference>
<keyword evidence="2" id="KW-0238">DNA-binding</keyword>
<evidence type="ECO:0000313" key="6">
    <source>
        <dbReference type="Proteomes" id="UP000481339"/>
    </source>
</evidence>
<proteinExistence type="predicted"/>
<evidence type="ECO:0000256" key="2">
    <source>
        <dbReference type="ARBA" id="ARBA00023125"/>
    </source>
</evidence>
<dbReference type="GO" id="GO:0003677">
    <property type="term" value="F:DNA binding"/>
    <property type="evidence" value="ECO:0007669"/>
    <property type="project" value="UniProtKB-KW"/>
</dbReference>
<dbReference type="InterPro" id="IPR008920">
    <property type="entry name" value="TF_FadR/GntR_C"/>
</dbReference>
<dbReference type="PANTHER" id="PTHR43537:SF24">
    <property type="entry name" value="GLUCONATE OPERON TRANSCRIPTIONAL REPRESSOR"/>
    <property type="match status" value="1"/>
</dbReference>
<keyword evidence="3" id="KW-0804">Transcription</keyword>
<dbReference type="SMART" id="SM00345">
    <property type="entry name" value="HTH_GNTR"/>
    <property type="match status" value="1"/>
</dbReference>
<organism evidence="5 6">
    <name type="scientific">Pseudoclavibacter caeni</name>
    <dbReference type="NCBI Taxonomy" id="908846"/>
    <lineage>
        <taxon>Bacteria</taxon>
        <taxon>Bacillati</taxon>
        <taxon>Actinomycetota</taxon>
        <taxon>Actinomycetes</taxon>
        <taxon>Micrococcales</taxon>
        <taxon>Microbacteriaceae</taxon>
        <taxon>Pseudoclavibacter</taxon>
    </lineage>
</organism>
<accession>A0A7C8BMN4</accession>
<dbReference type="SUPFAM" id="SSF48008">
    <property type="entry name" value="GntR ligand-binding domain-like"/>
    <property type="match status" value="1"/>
</dbReference>
<gene>
    <name evidence="5" type="ORF">F8O02_08480</name>
</gene>
<dbReference type="CDD" id="cd07377">
    <property type="entry name" value="WHTH_GntR"/>
    <property type="match status" value="1"/>
</dbReference>
<reference evidence="5 6" key="1">
    <citation type="submission" date="2019-09" db="EMBL/GenBank/DDBJ databases">
        <title>Phylogeny of genus Pseudoclavibacter and closely related genus.</title>
        <authorList>
            <person name="Li Y."/>
        </authorList>
    </citation>
    <scope>NUCLEOTIDE SEQUENCE [LARGE SCALE GENOMIC DNA]</scope>
    <source>
        <strain evidence="5 6">JCM 16921</strain>
    </source>
</reference>
<feature type="domain" description="HTH gntR-type" evidence="4">
    <location>
        <begin position="61"/>
        <end position="128"/>
    </location>
</feature>
<dbReference type="OrthoDB" id="8680240at2"/>
<dbReference type="SUPFAM" id="SSF46785">
    <property type="entry name" value="Winged helix' DNA-binding domain"/>
    <property type="match status" value="1"/>
</dbReference>
<evidence type="ECO:0000313" key="5">
    <source>
        <dbReference type="EMBL" id="KAB1631230.1"/>
    </source>
</evidence>
<evidence type="ECO:0000256" key="3">
    <source>
        <dbReference type="ARBA" id="ARBA00023163"/>
    </source>
</evidence>
<dbReference type="Gene3D" id="1.10.10.10">
    <property type="entry name" value="Winged helix-like DNA-binding domain superfamily/Winged helix DNA-binding domain"/>
    <property type="match status" value="1"/>
</dbReference>
<keyword evidence="1" id="KW-0805">Transcription regulation</keyword>
<dbReference type="Proteomes" id="UP000481339">
    <property type="component" value="Unassembled WGS sequence"/>
</dbReference>
<evidence type="ECO:0000259" key="4">
    <source>
        <dbReference type="PROSITE" id="PS50949"/>
    </source>
</evidence>
<dbReference type="InterPro" id="IPR036388">
    <property type="entry name" value="WH-like_DNA-bd_sf"/>
</dbReference>
<dbReference type="Pfam" id="PF00392">
    <property type="entry name" value="GntR"/>
    <property type="match status" value="1"/>
</dbReference>
<dbReference type="GO" id="GO:0003700">
    <property type="term" value="F:DNA-binding transcription factor activity"/>
    <property type="evidence" value="ECO:0007669"/>
    <property type="project" value="InterPro"/>
</dbReference>
<dbReference type="Pfam" id="PF07729">
    <property type="entry name" value="FCD"/>
    <property type="match status" value="1"/>
</dbReference>
<evidence type="ECO:0000256" key="1">
    <source>
        <dbReference type="ARBA" id="ARBA00023015"/>
    </source>
</evidence>
<dbReference type="PROSITE" id="PS50949">
    <property type="entry name" value="HTH_GNTR"/>
    <property type="match status" value="1"/>
</dbReference>
<dbReference type="PANTHER" id="PTHR43537">
    <property type="entry name" value="TRANSCRIPTIONAL REGULATOR, GNTR FAMILY"/>
    <property type="match status" value="1"/>
</dbReference>
<dbReference type="Gene3D" id="1.20.120.530">
    <property type="entry name" value="GntR ligand-binding domain-like"/>
    <property type="match status" value="1"/>
</dbReference>
<dbReference type="AlphaFoldDB" id="A0A7C8BMN4"/>
<sequence length="290" mass="31924">MCWSCCVLLVDGGCNDWAGWRSAGRVGRRVRTVGGAATGADGVVSVSGGMMEGVEQIDQPGTLTEQTVRRLHRAILAGELAPGRRYSTAAIAGQLGVSRTPVREAALQLERMGLVAIERNRGIRILTTSVEQLLQGYELRLMLELPLVERAVGQATDTERAEVDRVHEAFRQAAARGDDEGTLRCDRDYHMALLRGAHNGRALRVLEELRTMVLVSGVGTVPTSRSAQECFDDHADVHVAWLRRDAAGVREALGRHIVHTASILIRQESRRRPDFAEDVDVHERLGWLLR</sequence>
<comment type="caution">
    <text evidence="5">The sequence shown here is derived from an EMBL/GenBank/DDBJ whole genome shotgun (WGS) entry which is preliminary data.</text>
</comment>
<dbReference type="SMART" id="SM00895">
    <property type="entry name" value="FCD"/>
    <property type="match status" value="1"/>
</dbReference>
<dbReference type="EMBL" id="WBKA01000008">
    <property type="protein sequence ID" value="KAB1631230.1"/>
    <property type="molecule type" value="Genomic_DNA"/>
</dbReference>
<name>A0A7C8BMN4_9MICO</name>
<keyword evidence="6" id="KW-1185">Reference proteome</keyword>
<protein>
    <submittedName>
        <fullName evidence="5">GntR family transcriptional regulator</fullName>
    </submittedName>
</protein>
<dbReference type="InterPro" id="IPR011711">
    <property type="entry name" value="GntR_C"/>
</dbReference>